<proteinExistence type="predicted"/>
<dbReference type="EMBL" id="CP157942">
    <property type="protein sequence ID" value="XBS67810.1"/>
    <property type="molecule type" value="Genomic_DNA"/>
</dbReference>
<evidence type="ECO:0000313" key="2">
    <source>
        <dbReference type="EMBL" id="XBS67810.1"/>
    </source>
</evidence>
<organism evidence="2">
    <name type="scientific">Wolbachia endosymbiont of Armadillidium arcangelii</name>
    <dbReference type="NCBI Taxonomy" id="3158571"/>
    <lineage>
        <taxon>Bacteria</taxon>
        <taxon>Pseudomonadati</taxon>
        <taxon>Pseudomonadota</taxon>
        <taxon>Alphaproteobacteria</taxon>
        <taxon>Rickettsiales</taxon>
        <taxon>Anaplasmataceae</taxon>
        <taxon>Wolbachieae</taxon>
        <taxon>Wolbachia</taxon>
    </lineage>
</organism>
<protein>
    <submittedName>
        <fullName evidence="2">Uncharacterized protein</fullName>
    </submittedName>
</protein>
<sequence length="73" mass="8034">MRQESRVGFCEGPGGKFSWSTLLEIVDGRIAGSCHGNSECDRCVEAVNNSIVDRELFFSAYNVSVPESTVYII</sequence>
<dbReference type="EMBL" id="CP157942">
    <property type="protein sequence ID" value="XBS66795.1"/>
    <property type="molecule type" value="Genomic_DNA"/>
</dbReference>
<evidence type="ECO:0000313" key="1">
    <source>
        <dbReference type="EMBL" id="XBS66795.1"/>
    </source>
</evidence>
<accession>A0AAU7Q4D6</accession>
<gene>
    <name evidence="2" type="ORF">ABLO99_04230</name>
    <name evidence="1" type="ORF">ABLO99_06215</name>
</gene>
<dbReference type="RefSeq" id="WP_153295372.1">
    <property type="nucleotide sequence ID" value="NZ_CP157942.1"/>
</dbReference>
<dbReference type="AlphaFoldDB" id="A0AAU7Q4D6"/>
<reference evidence="2" key="1">
    <citation type="submission" date="2024-06" db="EMBL/GenBank/DDBJ databases">
        <authorList>
            <person name="Dussert Y."/>
            <person name="Peccoud J."/>
            <person name="Pigeault R."/>
        </authorList>
    </citation>
    <scope>NUCLEOTIDE SEQUENCE</scope>
    <source>
        <strain evidence="2">WArc</strain>
    </source>
</reference>
<name>A0AAU7Q4D6_9RICK</name>